<dbReference type="Proteomes" id="UP000663760">
    <property type="component" value="Chromosome 4"/>
</dbReference>
<keyword evidence="3" id="KW-0336">GPI-anchor</keyword>
<evidence type="ECO:0000256" key="8">
    <source>
        <dbReference type="ARBA" id="ARBA00023278"/>
    </source>
</evidence>
<dbReference type="EMBL" id="LR746267">
    <property type="protein sequence ID" value="CAA7395387.1"/>
    <property type="molecule type" value="Genomic_DNA"/>
</dbReference>
<comment type="subcellular location">
    <subcellularLocation>
        <location evidence="10">Endomembrane system</location>
        <topology evidence="10">Lipid-anchor</topology>
    </subcellularLocation>
    <subcellularLocation>
        <location evidence="1">Membrane</location>
        <topology evidence="1">Lipid-anchor</topology>
        <topology evidence="1">GPI-anchor</topology>
    </subcellularLocation>
</comment>
<evidence type="ECO:0000256" key="5">
    <source>
        <dbReference type="ARBA" id="ARBA00022974"/>
    </source>
</evidence>
<keyword evidence="11" id="KW-1133">Transmembrane helix</keyword>
<dbReference type="AlphaFoldDB" id="A0A7I8KC64"/>
<dbReference type="PANTHER" id="PTHR34114">
    <property type="entry name" value="ARABINOGALACTAN PEPTIDE 1"/>
    <property type="match status" value="1"/>
</dbReference>
<keyword evidence="13" id="KW-1185">Reference proteome</keyword>
<feature type="transmembrane region" description="Helical" evidence="11">
    <location>
        <begin position="39"/>
        <end position="62"/>
    </location>
</feature>
<keyword evidence="6 11" id="KW-0472">Membrane</keyword>
<evidence type="ECO:0000256" key="2">
    <source>
        <dbReference type="ARBA" id="ARBA00005835"/>
    </source>
</evidence>
<dbReference type="GO" id="GO:0098552">
    <property type="term" value="C:side of membrane"/>
    <property type="evidence" value="ECO:0007669"/>
    <property type="project" value="UniProtKB-KW"/>
</dbReference>
<name>A0A7I8KC64_SPIIN</name>
<evidence type="ECO:0000256" key="9">
    <source>
        <dbReference type="ARBA" id="ARBA00023288"/>
    </source>
</evidence>
<keyword evidence="5" id="KW-0654">Proteoglycan</keyword>
<evidence type="ECO:0000256" key="10">
    <source>
        <dbReference type="ARBA" id="ARBA00037868"/>
    </source>
</evidence>
<accession>A0A7I8KC64</accession>
<evidence type="ECO:0000256" key="1">
    <source>
        <dbReference type="ARBA" id="ARBA00004589"/>
    </source>
</evidence>
<evidence type="ECO:0000256" key="4">
    <source>
        <dbReference type="ARBA" id="ARBA00022729"/>
    </source>
</evidence>
<dbReference type="GO" id="GO:0012505">
    <property type="term" value="C:endomembrane system"/>
    <property type="evidence" value="ECO:0007669"/>
    <property type="project" value="UniProtKB-SubCell"/>
</dbReference>
<keyword evidence="7" id="KW-0325">Glycoprotein</keyword>
<protein>
    <submittedName>
        <fullName evidence="12">Uncharacterized protein</fullName>
    </submittedName>
</protein>
<keyword evidence="8" id="KW-0379">Hydroxylation</keyword>
<evidence type="ECO:0000256" key="7">
    <source>
        <dbReference type="ARBA" id="ARBA00023180"/>
    </source>
</evidence>
<evidence type="ECO:0000256" key="3">
    <source>
        <dbReference type="ARBA" id="ARBA00022622"/>
    </source>
</evidence>
<reference evidence="12" key="1">
    <citation type="submission" date="2020-02" db="EMBL/GenBank/DDBJ databases">
        <authorList>
            <person name="Scholz U."/>
            <person name="Mascher M."/>
            <person name="Fiebig A."/>
        </authorList>
    </citation>
    <scope>NUCLEOTIDE SEQUENCE</scope>
</reference>
<evidence type="ECO:0000313" key="12">
    <source>
        <dbReference type="EMBL" id="CAA7395387.1"/>
    </source>
</evidence>
<evidence type="ECO:0000256" key="11">
    <source>
        <dbReference type="SAM" id="Phobius"/>
    </source>
</evidence>
<sequence>MEAGLKMRLLAMAGVAVVAASSLVEMAAAADAPAPPPFSGVGAITGPVAAVAALSAFAFGFLI</sequence>
<dbReference type="PANTHER" id="PTHR34114:SF11">
    <property type="entry name" value="ARABINOGALACTAN PROTEIN 13-RELATED"/>
    <property type="match status" value="1"/>
</dbReference>
<evidence type="ECO:0000313" key="13">
    <source>
        <dbReference type="Proteomes" id="UP000663760"/>
    </source>
</evidence>
<proteinExistence type="inferred from homology"/>
<keyword evidence="11" id="KW-0812">Transmembrane</keyword>
<keyword evidence="4" id="KW-0732">Signal</keyword>
<comment type="similarity">
    <text evidence="2">Belongs to the AG-peptide AGP family.</text>
</comment>
<gene>
    <name evidence="12" type="ORF">SI8410_04006048</name>
</gene>
<keyword evidence="9" id="KW-0449">Lipoprotein</keyword>
<dbReference type="InterPro" id="IPR039281">
    <property type="entry name" value="AGP3/12/13/14/21"/>
</dbReference>
<evidence type="ECO:0000256" key="6">
    <source>
        <dbReference type="ARBA" id="ARBA00023136"/>
    </source>
</evidence>
<organism evidence="12 13">
    <name type="scientific">Spirodela intermedia</name>
    <name type="common">Intermediate duckweed</name>
    <dbReference type="NCBI Taxonomy" id="51605"/>
    <lineage>
        <taxon>Eukaryota</taxon>
        <taxon>Viridiplantae</taxon>
        <taxon>Streptophyta</taxon>
        <taxon>Embryophyta</taxon>
        <taxon>Tracheophyta</taxon>
        <taxon>Spermatophyta</taxon>
        <taxon>Magnoliopsida</taxon>
        <taxon>Liliopsida</taxon>
        <taxon>Araceae</taxon>
        <taxon>Lemnoideae</taxon>
        <taxon>Spirodela</taxon>
    </lineage>
</organism>